<feature type="compositionally biased region" description="Low complexity" evidence="1">
    <location>
        <begin position="372"/>
        <end position="384"/>
    </location>
</feature>
<dbReference type="AlphaFoldDB" id="A0A8K0UJL8"/>
<organism evidence="2 3">
    <name type="scientific">Cristinia sonorae</name>
    <dbReference type="NCBI Taxonomy" id="1940300"/>
    <lineage>
        <taxon>Eukaryota</taxon>
        <taxon>Fungi</taxon>
        <taxon>Dikarya</taxon>
        <taxon>Basidiomycota</taxon>
        <taxon>Agaricomycotina</taxon>
        <taxon>Agaricomycetes</taxon>
        <taxon>Agaricomycetidae</taxon>
        <taxon>Agaricales</taxon>
        <taxon>Pleurotineae</taxon>
        <taxon>Stephanosporaceae</taxon>
        <taxon>Cristinia</taxon>
    </lineage>
</organism>
<name>A0A8K0UJL8_9AGAR</name>
<feature type="compositionally biased region" description="Low complexity" evidence="1">
    <location>
        <begin position="520"/>
        <end position="530"/>
    </location>
</feature>
<dbReference type="Proteomes" id="UP000813824">
    <property type="component" value="Unassembled WGS sequence"/>
</dbReference>
<evidence type="ECO:0000313" key="3">
    <source>
        <dbReference type="Proteomes" id="UP000813824"/>
    </source>
</evidence>
<feature type="compositionally biased region" description="Acidic residues" evidence="1">
    <location>
        <begin position="471"/>
        <end position="493"/>
    </location>
</feature>
<keyword evidence="3" id="KW-1185">Reference proteome</keyword>
<feature type="compositionally biased region" description="Basic and acidic residues" evidence="1">
    <location>
        <begin position="76"/>
        <end position="86"/>
    </location>
</feature>
<evidence type="ECO:0000256" key="1">
    <source>
        <dbReference type="SAM" id="MobiDB-lite"/>
    </source>
</evidence>
<feature type="region of interest" description="Disordered" evidence="1">
    <location>
        <begin position="230"/>
        <end position="261"/>
    </location>
</feature>
<feature type="region of interest" description="Disordered" evidence="1">
    <location>
        <begin position="66"/>
        <end position="86"/>
    </location>
</feature>
<feature type="region of interest" description="Disordered" evidence="1">
    <location>
        <begin position="106"/>
        <end position="126"/>
    </location>
</feature>
<accession>A0A8K0UJL8</accession>
<protein>
    <submittedName>
        <fullName evidence="2">Uncharacterized protein</fullName>
    </submittedName>
</protein>
<feature type="compositionally biased region" description="Low complexity" evidence="1">
    <location>
        <begin position="314"/>
        <end position="333"/>
    </location>
</feature>
<feature type="compositionally biased region" description="Low complexity" evidence="1">
    <location>
        <begin position="36"/>
        <end position="46"/>
    </location>
</feature>
<dbReference type="EMBL" id="JAEVFJ010000027">
    <property type="protein sequence ID" value="KAH8093907.1"/>
    <property type="molecule type" value="Genomic_DNA"/>
</dbReference>
<dbReference type="OrthoDB" id="2944913at2759"/>
<feature type="region of interest" description="Disordered" evidence="1">
    <location>
        <begin position="1"/>
        <end position="50"/>
    </location>
</feature>
<feature type="compositionally biased region" description="Basic residues" evidence="1">
    <location>
        <begin position="360"/>
        <end position="369"/>
    </location>
</feature>
<gene>
    <name evidence="2" type="ORF">BXZ70DRAFT_370523</name>
</gene>
<feature type="region of interest" description="Disordered" evidence="1">
    <location>
        <begin position="314"/>
        <end position="530"/>
    </location>
</feature>
<reference evidence="2" key="1">
    <citation type="journal article" date="2021" name="New Phytol.">
        <title>Evolutionary innovations through gain and loss of genes in the ectomycorrhizal Boletales.</title>
        <authorList>
            <person name="Wu G."/>
            <person name="Miyauchi S."/>
            <person name="Morin E."/>
            <person name="Kuo A."/>
            <person name="Drula E."/>
            <person name="Varga T."/>
            <person name="Kohler A."/>
            <person name="Feng B."/>
            <person name="Cao Y."/>
            <person name="Lipzen A."/>
            <person name="Daum C."/>
            <person name="Hundley H."/>
            <person name="Pangilinan J."/>
            <person name="Johnson J."/>
            <person name="Barry K."/>
            <person name="LaButti K."/>
            <person name="Ng V."/>
            <person name="Ahrendt S."/>
            <person name="Min B."/>
            <person name="Choi I.G."/>
            <person name="Park H."/>
            <person name="Plett J.M."/>
            <person name="Magnuson J."/>
            <person name="Spatafora J.W."/>
            <person name="Nagy L.G."/>
            <person name="Henrissat B."/>
            <person name="Grigoriev I.V."/>
            <person name="Yang Z.L."/>
            <person name="Xu J."/>
            <person name="Martin F.M."/>
        </authorList>
    </citation>
    <scope>NUCLEOTIDE SEQUENCE</scope>
    <source>
        <strain evidence="2">KKN 215</strain>
    </source>
</reference>
<feature type="compositionally biased region" description="Basic and acidic residues" evidence="1">
    <location>
        <begin position="453"/>
        <end position="463"/>
    </location>
</feature>
<feature type="compositionally biased region" description="Low complexity" evidence="1">
    <location>
        <begin position="418"/>
        <end position="432"/>
    </location>
</feature>
<feature type="compositionally biased region" description="Basic residues" evidence="1">
    <location>
        <begin position="497"/>
        <end position="519"/>
    </location>
</feature>
<sequence length="530" mass="56947">MSYTNHSPALRLVSGSRTSADDDKDFPTSSVRGPSHTHASTSSTSSDPFSRLADLASTASSAPRLDPAFHKCTVSPHREARPGVLGDHRITVNHPLVRTYLDRVRSVPNDRDSTPGDDPFGWKPKTKEDRPVHEVLGFDKPFTPRESDIIFVLAALKVYYTATHRAHFTFWGKAAAEATADRVQKILDLPECPIASPIGWMHKTESIWYLDILQASAFPPSQARRRANGMTLRDRRGGANENVSPPVASRPKRVKTSHAKATATIAATPLRQSARLIPATPHATNPVLPDDVAVATPSTEEVAVPVIPDLESLPALGTLSTPSLTASSLTPSPETQESPALPDDNDETAVANTAPAPARRSSRVPKKRQIFSPNSPVSGSSASLPPTPETTSQPLLVDADADKGKDQPTRPNALGLRARSSSSAQSYESASSTVVSDGNGSANDTAVEMDVDGPEKEKEEKETKKRKRVDDDDEEVEKPAELDDAGEPEPEEEVAVKSKRAARSRKPATKGRQPAKKARASSAARKSVKT</sequence>
<comment type="caution">
    <text evidence="2">The sequence shown here is derived from an EMBL/GenBank/DDBJ whole genome shotgun (WGS) entry which is preliminary data.</text>
</comment>
<proteinExistence type="predicted"/>
<evidence type="ECO:0000313" key="2">
    <source>
        <dbReference type="EMBL" id="KAH8093907.1"/>
    </source>
</evidence>
<feature type="compositionally biased region" description="Polar residues" evidence="1">
    <location>
        <begin position="433"/>
        <end position="444"/>
    </location>
</feature>